<evidence type="ECO:0000313" key="2">
    <source>
        <dbReference type="EMBL" id="SBQ48617.1"/>
    </source>
</evidence>
<reference evidence="2" key="1">
    <citation type="submission" date="2016-05" db="EMBL/GenBank/DDBJ databases">
        <authorList>
            <person name="Lavstsen T."/>
            <person name="Jespersen J.S."/>
        </authorList>
    </citation>
    <scope>NUCLEOTIDE SEQUENCE</scope>
    <source>
        <tissue evidence="2">Brain</tissue>
    </source>
</reference>
<feature type="compositionally biased region" description="Polar residues" evidence="1">
    <location>
        <begin position="1"/>
        <end position="10"/>
    </location>
</feature>
<protein>
    <submittedName>
        <fullName evidence="2">Tetratricopeptide repeat domain 16</fullName>
    </submittedName>
</protein>
<feature type="compositionally biased region" description="Polar residues" evidence="1">
    <location>
        <begin position="24"/>
        <end position="39"/>
    </location>
</feature>
<feature type="compositionally biased region" description="Basic and acidic residues" evidence="1">
    <location>
        <begin position="12"/>
        <end position="21"/>
    </location>
</feature>
<feature type="non-terminal residue" evidence="2">
    <location>
        <position position="1"/>
    </location>
</feature>
<reference evidence="2" key="2">
    <citation type="submission" date="2016-06" db="EMBL/GenBank/DDBJ databases">
        <title>The genome of a short-lived fish provides insights into sex chromosome evolution and the genetic control of aging.</title>
        <authorList>
            <person name="Reichwald K."/>
            <person name="Felder M."/>
            <person name="Petzold A."/>
            <person name="Koch P."/>
            <person name="Groth M."/>
            <person name="Platzer M."/>
        </authorList>
    </citation>
    <scope>NUCLEOTIDE SEQUENCE</scope>
    <source>
        <tissue evidence="2">Brain</tissue>
    </source>
</reference>
<name>A0A1A8EP21_9TELE</name>
<evidence type="ECO:0000256" key="1">
    <source>
        <dbReference type="SAM" id="MobiDB-lite"/>
    </source>
</evidence>
<dbReference type="AlphaFoldDB" id="A0A1A8EP21"/>
<proteinExistence type="predicted"/>
<gene>
    <name evidence="2" type="primary">TTC16</name>
</gene>
<sequence>HGAKQSSCTAVSEERLEETKRKITTTSLSGDYHPNNGSPFQHPDQLGSLIIQNKVAEQ</sequence>
<accession>A0A1A8EP21</accession>
<organism evidence="2">
    <name type="scientific">Nothobranchius korthausae</name>
    <dbReference type="NCBI Taxonomy" id="1143690"/>
    <lineage>
        <taxon>Eukaryota</taxon>
        <taxon>Metazoa</taxon>
        <taxon>Chordata</taxon>
        <taxon>Craniata</taxon>
        <taxon>Vertebrata</taxon>
        <taxon>Euteleostomi</taxon>
        <taxon>Actinopterygii</taxon>
        <taxon>Neopterygii</taxon>
        <taxon>Teleostei</taxon>
        <taxon>Neoteleostei</taxon>
        <taxon>Acanthomorphata</taxon>
        <taxon>Ovalentaria</taxon>
        <taxon>Atherinomorphae</taxon>
        <taxon>Cyprinodontiformes</taxon>
        <taxon>Nothobranchiidae</taxon>
        <taxon>Nothobranchius</taxon>
    </lineage>
</organism>
<feature type="region of interest" description="Disordered" evidence="1">
    <location>
        <begin position="1"/>
        <end position="46"/>
    </location>
</feature>
<dbReference type="EMBL" id="HAEB01002090">
    <property type="protein sequence ID" value="SBQ48617.1"/>
    <property type="molecule type" value="Transcribed_RNA"/>
</dbReference>